<dbReference type="AlphaFoldDB" id="A0A8I1KJW3"/>
<accession>A0A8I1KJW3</accession>
<dbReference type="SUPFAM" id="SSF53807">
    <property type="entry name" value="Helical backbone' metal receptor"/>
    <property type="match status" value="1"/>
</dbReference>
<name>A0A8I1KJW3_9HYPH</name>
<dbReference type="InterPro" id="IPR002491">
    <property type="entry name" value="ABC_transptr_periplasmic_BD"/>
</dbReference>
<feature type="chain" id="PRO_5034869531" evidence="1">
    <location>
        <begin position="25"/>
        <end position="291"/>
    </location>
</feature>
<dbReference type="RefSeq" id="WP_037241153.1">
    <property type="nucleotide sequence ID" value="NZ_JAEMUK010000014.1"/>
</dbReference>
<organism evidence="3 4">
    <name type="scientific">Rhodomicrobium udaipurense</name>
    <dbReference type="NCBI Taxonomy" id="1202716"/>
    <lineage>
        <taxon>Bacteria</taxon>
        <taxon>Pseudomonadati</taxon>
        <taxon>Pseudomonadota</taxon>
        <taxon>Alphaproteobacteria</taxon>
        <taxon>Hyphomicrobiales</taxon>
        <taxon>Hyphomicrobiaceae</taxon>
        <taxon>Rhodomicrobium</taxon>
    </lineage>
</organism>
<evidence type="ECO:0000259" key="2">
    <source>
        <dbReference type="PROSITE" id="PS50983"/>
    </source>
</evidence>
<feature type="domain" description="Fe/B12 periplasmic-binding" evidence="2">
    <location>
        <begin position="30"/>
        <end position="285"/>
    </location>
</feature>
<dbReference type="InterPro" id="IPR050902">
    <property type="entry name" value="ABC_Transporter_SBP"/>
</dbReference>
<feature type="signal peptide" evidence="1">
    <location>
        <begin position="1"/>
        <end position="24"/>
    </location>
</feature>
<dbReference type="Gene3D" id="3.40.50.1980">
    <property type="entry name" value="Nitrogenase molybdenum iron protein domain"/>
    <property type="match status" value="2"/>
</dbReference>
<dbReference type="EMBL" id="JAEMUK010000014">
    <property type="protein sequence ID" value="MBJ7543416.1"/>
    <property type="molecule type" value="Genomic_DNA"/>
</dbReference>
<gene>
    <name evidence="3" type="ORF">JDN41_07585</name>
</gene>
<comment type="caution">
    <text evidence="3">The sequence shown here is derived from an EMBL/GenBank/DDBJ whole genome shotgun (WGS) entry which is preliminary data.</text>
</comment>
<protein>
    <submittedName>
        <fullName evidence="3">ABC transporter substrate-binding protein</fullName>
    </submittedName>
</protein>
<evidence type="ECO:0000313" key="3">
    <source>
        <dbReference type="EMBL" id="MBJ7543416.1"/>
    </source>
</evidence>
<dbReference type="PANTHER" id="PTHR30535:SF4">
    <property type="entry name" value="HEMIN-BINDING PERIPLASMIC PROTEIN HMUT"/>
    <property type="match status" value="1"/>
</dbReference>
<evidence type="ECO:0000256" key="1">
    <source>
        <dbReference type="SAM" id="SignalP"/>
    </source>
</evidence>
<reference evidence="3 4" key="1">
    <citation type="submission" date="2020-12" db="EMBL/GenBank/DDBJ databases">
        <title>Revised draft genomes of Rhodomicrobium vannielii ATCC 17100 and Rhodomicrobium udaipurense JA643.</title>
        <authorList>
            <person name="Conners E.M."/>
            <person name="Davenport E.J."/>
            <person name="Bose A."/>
        </authorList>
    </citation>
    <scope>NUCLEOTIDE SEQUENCE [LARGE SCALE GENOMIC DNA]</scope>
    <source>
        <strain evidence="3 4">JA643</strain>
    </source>
</reference>
<dbReference type="Pfam" id="PF01497">
    <property type="entry name" value="Peripla_BP_2"/>
    <property type="match status" value="1"/>
</dbReference>
<proteinExistence type="predicted"/>
<dbReference type="PROSITE" id="PS50983">
    <property type="entry name" value="FE_B12_PBP"/>
    <property type="match status" value="1"/>
</dbReference>
<dbReference type="Proteomes" id="UP000623250">
    <property type="component" value="Unassembled WGS sequence"/>
</dbReference>
<dbReference type="PANTHER" id="PTHR30535">
    <property type="entry name" value="VITAMIN B12-BINDING PROTEIN"/>
    <property type="match status" value="1"/>
</dbReference>
<keyword evidence="1" id="KW-0732">Signal</keyword>
<keyword evidence="4" id="KW-1185">Reference proteome</keyword>
<evidence type="ECO:0000313" key="4">
    <source>
        <dbReference type="Proteomes" id="UP000623250"/>
    </source>
</evidence>
<sequence>MKPVSRLLLLAAALVLAALSPTHAADSGKRVITVGGDVTEIVFALGEGRRVVGRDTTSSFPPEAGSVPDVGYMRQLGAEGVLSLKPDIVIASAGAGPAEVLKQIESAGVRVVRVPDPHSVEGLIQKVTTVADALDAKAAGAALTAKLAQDLTKAKAEIADLPGHPRVLFIITAGGGPPMAAGTGTAADSLIRLAGGENVFAAHTGYKPISLEAAAAASPEAIGLMDQTLQQMGGVDAVASNAALRLTPAAKEKRIFGREGSYLLSFGPRLPQALSDFAHAIREKAAEKGAL</sequence>